<sequence>MNQLPAIKTLEEVQKEYSRNIDPINFLIPENINNLEPSELNRLYTMISAADGTLINQRYLRDLQAHINSLPARPSLRSHYNNEQLEKKIREQYTDQQAKPPSTAIPNNDGKNKLPRSRLINQFYSHQLPGIKSKSLFQVRKLIEHQKQLRDSAKNTTELLKIATKKLIKAFPDVSYSSLGIDVEDAIQEDEQNNTNSKIPKCPLRFMESSIAIVLEQTENISIDLKRQEFDCSQE</sequence>
<protein>
    <submittedName>
        <fullName evidence="2">Uncharacterized protein</fullName>
    </submittedName>
</protein>
<feature type="region of interest" description="Disordered" evidence="1">
    <location>
        <begin position="93"/>
        <end position="112"/>
    </location>
</feature>
<proteinExistence type="predicted"/>
<evidence type="ECO:0000256" key="1">
    <source>
        <dbReference type="SAM" id="MobiDB-lite"/>
    </source>
</evidence>
<evidence type="ECO:0000313" key="3">
    <source>
        <dbReference type="Proteomes" id="UP001470230"/>
    </source>
</evidence>
<reference evidence="2 3" key="1">
    <citation type="submission" date="2024-04" db="EMBL/GenBank/DDBJ databases">
        <title>Tritrichomonas musculus Genome.</title>
        <authorList>
            <person name="Alves-Ferreira E."/>
            <person name="Grigg M."/>
            <person name="Lorenzi H."/>
            <person name="Galac M."/>
        </authorList>
    </citation>
    <scope>NUCLEOTIDE SEQUENCE [LARGE SCALE GENOMIC DNA]</scope>
    <source>
        <strain evidence="2 3">EAF2021</strain>
    </source>
</reference>
<accession>A0ABR2JTI7</accession>
<organism evidence="2 3">
    <name type="scientific">Tritrichomonas musculus</name>
    <dbReference type="NCBI Taxonomy" id="1915356"/>
    <lineage>
        <taxon>Eukaryota</taxon>
        <taxon>Metamonada</taxon>
        <taxon>Parabasalia</taxon>
        <taxon>Tritrichomonadida</taxon>
        <taxon>Tritrichomonadidae</taxon>
        <taxon>Tritrichomonas</taxon>
    </lineage>
</organism>
<feature type="compositionally biased region" description="Polar residues" evidence="1">
    <location>
        <begin position="94"/>
        <end position="106"/>
    </location>
</feature>
<keyword evidence="3" id="KW-1185">Reference proteome</keyword>
<gene>
    <name evidence="2" type="ORF">M9Y10_044576</name>
</gene>
<dbReference type="EMBL" id="JAPFFF010000009">
    <property type="protein sequence ID" value="KAK8881938.1"/>
    <property type="molecule type" value="Genomic_DNA"/>
</dbReference>
<comment type="caution">
    <text evidence="2">The sequence shown here is derived from an EMBL/GenBank/DDBJ whole genome shotgun (WGS) entry which is preliminary data.</text>
</comment>
<dbReference type="Proteomes" id="UP001470230">
    <property type="component" value="Unassembled WGS sequence"/>
</dbReference>
<evidence type="ECO:0000313" key="2">
    <source>
        <dbReference type="EMBL" id="KAK8881938.1"/>
    </source>
</evidence>
<name>A0ABR2JTI7_9EUKA</name>